<dbReference type="PROSITE" id="PS00138">
    <property type="entry name" value="SUBTILASE_SER"/>
    <property type="match status" value="1"/>
</dbReference>
<dbReference type="InterPro" id="IPR015500">
    <property type="entry name" value="Peptidase_S8_subtilisin-rel"/>
</dbReference>
<dbReference type="InterPro" id="IPR050131">
    <property type="entry name" value="Peptidase_S8_subtilisin-like"/>
</dbReference>
<keyword evidence="3 5" id="KW-0378">Hydrolase</keyword>
<proteinExistence type="inferred from homology"/>
<feature type="compositionally biased region" description="Low complexity" evidence="6">
    <location>
        <begin position="499"/>
        <end position="514"/>
    </location>
</feature>
<comment type="caution">
    <text evidence="9">The sequence shown here is derived from an EMBL/GenBank/DDBJ whole genome shotgun (WGS) entry which is preliminary data.</text>
</comment>
<name>G1XE12_ARTOA</name>
<dbReference type="InterPro" id="IPR000209">
    <property type="entry name" value="Peptidase_S8/S53_dom"/>
</dbReference>
<evidence type="ECO:0000256" key="3">
    <source>
        <dbReference type="ARBA" id="ARBA00022801"/>
    </source>
</evidence>
<evidence type="ECO:0000313" key="9">
    <source>
        <dbReference type="EMBL" id="EGX48418.1"/>
    </source>
</evidence>
<dbReference type="InterPro" id="IPR036852">
    <property type="entry name" value="Peptidase_S8/S53_dom_sf"/>
</dbReference>
<dbReference type="GO" id="GO:0006508">
    <property type="term" value="P:proteolysis"/>
    <property type="evidence" value="ECO:0007669"/>
    <property type="project" value="UniProtKB-KW"/>
</dbReference>
<evidence type="ECO:0000256" key="6">
    <source>
        <dbReference type="SAM" id="MobiDB-lite"/>
    </source>
</evidence>
<evidence type="ECO:0000256" key="7">
    <source>
        <dbReference type="SAM" id="SignalP"/>
    </source>
</evidence>
<dbReference type="PANTHER" id="PTHR43806:SF11">
    <property type="entry name" value="CEREVISIN-RELATED"/>
    <property type="match status" value="1"/>
</dbReference>
<dbReference type="eggNOG" id="KOG1153">
    <property type="taxonomic scope" value="Eukaryota"/>
</dbReference>
<feature type="active site" description="Charge relay system" evidence="5">
    <location>
        <position position="184"/>
    </location>
</feature>
<evidence type="ECO:0000256" key="2">
    <source>
        <dbReference type="ARBA" id="ARBA00022670"/>
    </source>
</evidence>
<feature type="region of interest" description="Disordered" evidence="6">
    <location>
        <begin position="902"/>
        <end position="953"/>
    </location>
</feature>
<dbReference type="OrthoDB" id="206201at2759"/>
<dbReference type="EMBL" id="ADOT01000140">
    <property type="protein sequence ID" value="EGX48418.1"/>
    <property type="molecule type" value="Genomic_DNA"/>
</dbReference>
<dbReference type="GeneID" id="22894049"/>
<feature type="compositionally biased region" description="Gly residues" evidence="6">
    <location>
        <begin position="904"/>
        <end position="917"/>
    </location>
</feature>
<feature type="chain" id="PRO_5003427125" description="Peptidase S8/S53 domain-containing protein" evidence="7">
    <location>
        <begin position="23"/>
        <end position="953"/>
    </location>
</feature>
<dbReference type="PANTHER" id="PTHR43806">
    <property type="entry name" value="PEPTIDASE S8"/>
    <property type="match status" value="1"/>
</dbReference>
<dbReference type="CDD" id="cd04077">
    <property type="entry name" value="Peptidases_S8_PCSK9_ProteinaseK_like"/>
    <property type="match status" value="1"/>
</dbReference>
<evidence type="ECO:0000256" key="4">
    <source>
        <dbReference type="ARBA" id="ARBA00022825"/>
    </source>
</evidence>
<keyword evidence="7" id="KW-0732">Signal</keyword>
<sequence>MKSLAVISSYLLLLCTIPVTFAAPAASRTQTDLKNNEPQDDFLFILAEHEKRSLGEVIDEMGLDHTKATTFGTHMRGFSISLLESHAHDIASLENVEFMQRNHKRSGPVSNSGLKARDMTNSASFALSKRQADALVEQTTAPWGLERISQKEKIDLGDRRVDDLFFKYHFDRLSGDGVDVYSIDSGINIDHVDFNGRAKMIFTAFGDDGKDDHGHGTHTAGTIGSLTYGVAKNVNILGCKVLDASNFGSDAGIIAGIDAAFASHLKRKEEPGFKGSVMNMSLGGPAFSPAMSDLLRRALNAGMHVVVASGNENTDACSSDPGRLSTQIPIINVGAIDITDNRWVQSNFGKCVTLHAPGVGIVSTWNTGPRAVMAIDGTSMASPHVAGVVADLLAKNPDLKLDPKGMKELLLSKSQKGGVKGIEKVIPGGDFLLNTGMGDTVSDKVSNETMLLPSCVINSSHAVPAGAMDMGITASSVGSTNKGRETTSSVSTIATDASTSVDSYSSSPTATSVVLHTSPQTSDKRPRDPVGPEFFYSSKLRIQCPNPDWTLNYKIRALIADYAGPRHLMPPNAVNHQDEALGVYSPHILYVRQWATKIRDYRKHLVVDQDENVQWNPDQNDSLLQNVRNEQRDCRQCLCDAQGNITFAHRGPKKPKEGRRGQKSGCFSGSWALFCTWFYGCYCAIVLIGNQLSAEHIQQGLTWHAFQDAFNQIPDYIRDEPFNRDFRWWVPKELAERPGQTIGYNPGFRVNVASPNEPPYFLEGLGESVGEDLLRELDALLDGHQEAVPSLPFDDAGFDPAPSPEDPHSNPNYQGGGLPQEDPFPVDIEAYARQQASLWPLPNANQPLPLGQDAPSFFPMDIPADYENYLIDDGTSGGDSGGYSYEYPPGNYDFPAEFEYNSGPRGGGGGSGSGGGFFKKREAKFENSKAGDDETAHGIEGVDQGRRKVAAPT</sequence>
<comment type="similarity">
    <text evidence="1 5">Belongs to the peptidase S8 family.</text>
</comment>
<dbReference type="InterPro" id="IPR023828">
    <property type="entry name" value="Peptidase_S8_Ser-AS"/>
</dbReference>
<dbReference type="Gene3D" id="3.40.50.200">
    <property type="entry name" value="Peptidase S8/S53 domain"/>
    <property type="match status" value="1"/>
</dbReference>
<dbReference type="RefSeq" id="XP_011122724.1">
    <property type="nucleotide sequence ID" value="XM_011124422.1"/>
</dbReference>
<evidence type="ECO:0000313" key="10">
    <source>
        <dbReference type="Proteomes" id="UP000008784"/>
    </source>
</evidence>
<feature type="active site" description="Charge relay system" evidence="5">
    <location>
        <position position="215"/>
    </location>
</feature>
<evidence type="ECO:0000256" key="1">
    <source>
        <dbReference type="ARBA" id="ARBA00011073"/>
    </source>
</evidence>
<dbReference type="PRINTS" id="PR00723">
    <property type="entry name" value="SUBTILISIN"/>
</dbReference>
<dbReference type="InterPro" id="IPR034193">
    <property type="entry name" value="PCSK9_ProteinaseK-like"/>
</dbReference>
<dbReference type="AlphaFoldDB" id="G1XE12"/>
<feature type="region of interest" description="Disordered" evidence="6">
    <location>
        <begin position="788"/>
        <end position="824"/>
    </location>
</feature>
<dbReference type="GO" id="GO:0004252">
    <property type="term" value="F:serine-type endopeptidase activity"/>
    <property type="evidence" value="ECO:0007669"/>
    <property type="project" value="UniProtKB-UniRule"/>
</dbReference>
<keyword evidence="4 5" id="KW-0720">Serine protease</keyword>
<dbReference type="STRING" id="756982.G1XE12"/>
<accession>G1XE12</accession>
<keyword evidence="10" id="KW-1185">Reference proteome</keyword>
<dbReference type="PROSITE" id="PS51892">
    <property type="entry name" value="SUBTILASE"/>
    <property type="match status" value="1"/>
</dbReference>
<keyword evidence="2 5" id="KW-0645">Protease</keyword>
<dbReference type="FunFam" id="3.40.50.200:FF:000007">
    <property type="entry name" value="Subtilisin-like serine protease"/>
    <property type="match status" value="1"/>
</dbReference>
<feature type="signal peptide" evidence="7">
    <location>
        <begin position="1"/>
        <end position="22"/>
    </location>
</feature>
<protein>
    <recommendedName>
        <fullName evidence="8">Peptidase S8/S53 domain-containing protein</fullName>
    </recommendedName>
</protein>
<reference evidence="9 10" key="1">
    <citation type="journal article" date="2011" name="PLoS Pathog.">
        <title>Genomic and proteomic analyses of the fungus Arthrobotrys oligospora provide insights into nematode-trap formation.</title>
        <authorList>
            <person name="Yang J."/>
            <person name="Wang L."/>
            <person name="Ji X."/>
            <person name="Feng Y."/>
            <person name="Li X."/>
            <person name="Zou C."/>
            <person name="Xu J."/>
            <person name="Ren Y."/>
            <person name="Mi Q."/>
            <person name="Wu J."/>
            <person name="Liu S."/>
            <person name="Liu Y."/>
            <person name="Huang X."/>
            <person name="Wang H."/>
            <person name="Niu X."/>
            <person name="Li J."/>
            <person name="Liang L."/>
            <person name="Luo Y."/>
            <person name="Ji K."/>
            <person name="Zhou W."/>
            <person name="Yu Z."/>
            <person name="Li G."/>
            <person name="Liu Y."/>
            <person name="Li L."/>
            <person name="Qiao M."/>
            <person name="Feng L."/>
            <person name="Zhang K.-Q."/>
        </authorList>
    </citation>
    <scope>NUCLEOTIDE SEQUENCE [LARGE SCALE GENOMIC DNA]</scope>
    <source>
        <strain evidence="10">ATCC 24927 / CBS 115.81 / DSM 1491</strain>
    </source>
</reference>
<dbReference type="InParanoid" id="G1XE12"/>
<feature type="compositionally biased region" description="Basic and acidic residues" evidence="6">
    <location>
        <begin position="919"/>
        <end position="937"/>
    </location>
</feature>
<evidence type="ECO:0000259" key="8">
    <source>
        <dbReference type="Pfam" id="PF00082"/>
    </source>
</evidence>
<dbReference type="HOGENOM" id="CLU_309264_0_0_1"/>
<organism evidence="9 10">
    <name type="scientific">Arthrobotrys oligospora (strain ATCC 24927 / CBS 115.81 / DSM 1491)</name>
    <name type="common">Nematode-trapping fungus</name>
    <name type="synonym">Didymozoophaga oligospora</name>
    <dbReference type="NCBI Taxonomy" id="756982"/>
    <lineage>
        <taxon>Eukaryota</taxon>
        <taxon>Fungi</taxon>
        <taxon>Dikarya</taxon>
        <taxon>Ascomycota</taxon>
        <taxon>Pezizomycotina</taxon>
        <taxon>Orbiliomycetes</taxon>
        <taxon>Orbiliales</taxon>
        <taxon>Orbiliaceae</taxon>
        <taxon>Orbilia</taxon>
        <taxon>Orbilia oligospora</taxon>
    </lineage>
</organism>
<feature type="active site" description="Charge relay system" evidence="5">
    <location>
        <position position="379"/>
    </location>
</feature>
<dbReference type="Proteomes" id="UP000008784">
    <property type="component" value="Unassembled WGS sequence"/>
</dbReference>
<dbReference type="Pfam" id="PF00082">
    <property type="entry name" value="Peptidase_S8"/>
    <property type="match status" value="1"/>
</dbReference>
<dbReference type="SUPFAM" id="SSF52743">
    <property type="entry name" value="Subtilisin-like"/>
    <property type="match status" value="1"/>
</dbReference>
<gene>
    <name evidence="9" type="ORF">AOL_s00080g47</name>
</gene>
<evidence type="ECO:0000256" key="5">
    <source>
        <dbReference type="PROSITE-ProRule" id="PRU01240"/>
    </source>
</evidence>
<feature type="domain" description="Peptidase S8/S53" evidence="8">
    <location>
        <begin position="175"/>
        <end position="422"/>
    </location>
</feature>
<feature type="region of interest" description="Disordered" evidence="6">
    <location>
        <begin position="499"/>
        <end position="529"/>
    </location>
</feature>